<evidence type="ECO:0000256" key="3">
    <source>
        <dbReference type="ARBA" id="ARBA00012438"/>
    </source>
</evidence>
<feature type="transmembrane region" description="Helical" evidence="9">
    <location>
        <begin position="6"/>
        <end position="22"/>
    </location>
</feature>
<keyword evidence="9" id="KW-1133">Transmembrane helix</keyword>
<feature type="transmembrane region" description="Helical" evidence="9">
    <location>
        <begin position="29"/>
        <end position="50"/>
    </location>
</feature>
<sequence length="582" mass="63167">MPEAISWVVYGTLAVVATMFWRRRRTVPSAWLAATFVVLGGVVLQGALVSPPADPSPQFSPWEVYTDVIVVGLLGFPYLLHRFVRSLRPTRRLSGTLADVGMAGIVVLTFAMPAFPADGDFTPAQQIAQVVMLSWWAVLLASVSWVLWRAGRGRPGIIRSRMRLMSVAALLINLGLLGSVLGDAEGQNAAYIITQVLGWTSAGAFLLAFEPPLFVRRSWRAKEETALRVAESRLVAATSATEAANAIVDAAAALVGGHGAEVRDADGAVLARSTSERDDDPVDDRLEVRLSRSTVVVHRSRLTPVFSEGEEVLLRQLCGHLDLALDRISAFEASELALREAERANTELSQLVYGVSHDLRNPLVTVLGFLDFITDDETPLSDTQIMALERITISARYMEGLIDDLLQLSRVGRTDNDPKPVAIAPLIEDIRTDLVPRFPDLDIRVAGDADVLINEVRARQLFINLLENAARHGGRSPLHVTVTCVSIDDGMATIEVADDGVGIPDEHRDRVFQIFQRLDRFDARTKGSGIGLTMCRKITEDVGGGIVIADSTSGTTFRITLPAVPPGQPSPGPLATSQERKP</sequence>
<feature type="transmembrane region" description="Helical" evidence="9">
    <location>
        <begin position="62"/>
        <end position="81"/>
    </location>
</feature>
<evidence type="ECO:0000313" key="11">
    <source>
        <dbReference type="EMBL" id="AXV08614.1"/>
    </source>
</evidence>
<organism evidence="11 12">
    <name type="scientific">Euzebya pacifica</name>
    <dbReference type="NCBI Taxonomy" id="1608957"/>
    <lineage>
        <taxon>Bacteria</taxon>
        <taxon>Bacillati</taxon>
        <taxon>Actinomycetota</taxon>
        <taxon>Nitriliruptoria</taxon>
        <taxon>Euzebyales</taxon>
    </lineage>
</organism>
<dbReference type="Gene3D" id="3.30.565.10">
    <property type="entry name" value="Histidine kinase-like ATPase, C-terminal domain"/>
    <property type="match status" value="1"/>
</dbReference>
<evidence type="ECO:0000313" key="12">
    <source>
        <dbReference type="Proteomes" id="UP000264006"/>
    </source>
</evidence>
<dbReference type="InterPro" id="IPR003594">
    <property type="entry name" value="HATPase_dom"/>
</dbReference>
<dbReference type="InterPro" id="IPR003661">
    <property type="entry name" value="HisK_dim/P_dom"/>
</dbReference>
<dbReference type="InterPro" id="IPR004358">
    <property type="entry name" value="Sig_transdc_His_kin-like_C"/>
</dbReference>
<comment type="catalytic activity">
    <reaction evidence="1">
        <text>ATP + protein L-histidine = ADP + protein N-phospho-L-histidine.</text>
        <dbReference type="EC" id="2.7.13.3"/>
    </reaction>
</comment>
<dbReference type="SUPFAM" id="SSF47384">
    <property type="entry name" value="Homodimeric domain of signal transducing histidine kinase"/>
    <property type="match status" value="1"/>
</dbReference>
<evidence type="ECO:0000256" key="1">
    <source>
        <dbReference type="ARBA" id="ARBA00000085"/>
    </source>
</evidence>
<dbReference type="SMART" id="SM00388">
    <property type="entry name" value="HisKA"/>
    <property type="match status" value="1"/>
</dbReference>
<evidence type="ECO:0000256" key="8">
    <source>
        <dbReference type="SAM" id="MobiDB-lite"/>
    </source>
</evidence>
<dbReference type="PANTHER" id="PTHR43711:SF1">
    <property type="entry name" value="HISTIDINE KINASE 1"/>
    <property type="match status" value="1"/>
</dbReference>
<keyword evidence="12" id="KW-1185">Reference proteome</keyword>
<keyword evidence="7" id="KW-0902">Two-component regulatory system</keyword>
<dbReference type="InterPro" id="IPR005467">
    <property type="entry name" value="His_kinase_dom"/>
</dbReference>
<feature type="compositionally biased region" description="Pro residues" evidence="8">
    <location>
        <begin position="563"/>
        <end position="572"/>
    </location>
</feature>
<dbReference type="InterPro" id="IPR036890">
    <property type="entry name" value="HATPase_C_sf"/>
</dbReference>
<dbReference type="SMART" id="SM00387">
    <property type="entry name" value="HATPase_c"/>
    <property type="match status" value="1"/>
</dbReference>
<name>A0A346Y2B7_9ACTN</name>
<keyword evidence="6 11" id="KW-0418">Kinase</keyword>
<protein>
    <recommendedName>
        <fullName evidence="3">histidine kinase</fullName>
        <ecNumber evidence="3">2.7.13.3</ecNumber>
    </recommendedName>
</protein>
<dbReference type="EMBL" id="CP031165">
    <property type="protein sequence ID" value="AXV08614.1"/>
    <property type="molecule type" value="Genomic_DNA"/>
</dbReference>
<dbReference type="InterPro" id="IPR036097">
    <property type="entry name" value="HisK_dim/P_sf"/>
</dbReference>
<gene>
    <name evidence="11" type="ORF">DVS28_a3943</name>
</gene>
<dbReference type="CDD" id="cd00082">
    <property type="entry name" value="HisKA"/>
    <property type="match status" value="1"/>
</dbReference>
<feature type="transmembrane region" description="Helical" evidence="9">
    <location>
        <begin position="162"/>
        <end position="182"/>
    </location>
</feature>
<dbReference type="GO" id="GO:0000155">
    <property type="term" value="F:phosphorelay sensor kinase activity"/>
    <property type="evidence" value="ECO:0007669"/>
    <property type="project" value="InterPro"/>
</dbReference>
<reference evidence="11 12" key="1">
    <citation type="submission" date="2018-09" db="EMBL/GenBank/DDBJ databases">
        <title>Complete genome sequence of Euzebya sp. DY32-46 isolated from seawater of Pacific Ocean.</title>
        <authorList>
            <person name="Xu L."/>
            <person name="Wu Y.-H."/>
            <person name="Xu X.-W."/>
        </authorList>
    </citation>
    <scope>NUCLEOTIDE SEQUENCE [LARGE SCALE GENOMIC DNA]</scope>
    <source>
        <strain evidence="11 12">DY32-46</strain>
    </source>
</reference>
<dbReference type="RefSeq" id="WP_114592936.1">
    <property type="nucleotide sequence ID" value="NZ_CP031165.1"/>
</dbReference>
<dbReference type="EC" id="2.7.13.3" evidence="3"/>
<dbReference type="SUPFAM" id="SSF55874">
    <property type="entry name" value="ATPase domain of HSP90 chaperone/DNA topoisomerase II/histidine kinase"/>
    <property type="match status" value="1"/>
</dbReference>
<dbReference type="Pfam" id="PF02518">
    <property type="entry name" value="HATPase_c"/>
    <property type="match status" value="1"/>
</dbReference>
<feature type="transmembrane region" description="Helical" evidence="9">
    <location>
        <begin position="188"/>
        <end position="209"/>
    </location>
</feature>
<evidence type="ECO:0000256" key="5">
    <source>
        <dbReference type="ARBA" id="ARBA00022679"/>
    </source>
</evidence>
<dbReference type="Gene3D" id="1.10.287.130">
    <property type="match status" value="1"/>
</dbReference>
<dbReference type="KEGG" id="euz:DVS28_a3943"/>
<comment type="subcellular location">
    <subcellularLocation>
        <location evidence="2">Cell membrane</location>
    </subcellularLocation>
</comment>
<evidence type="ECO:0000256" key="2">
    <source>
        <dbReference type="ARBA" id="ARBA00004236"/>
    </source>
</evidence>
<feature type="transmembrane region" description="Helical" evidence="9">
    <location>
        <begin position="93"/>
        <end position="115"/>
    </location>
</feature>
<dbReference type="GO" id="GO:0005886">
    <property type="term" value="C:plasma membrane"/>
    <property type="evidence" value="ECO:0007669"/>
    <property type="project" value="UniProtKB-SubCell"/>
</dbReference>
<evidence type="ECO:0000256" key="6">
    <source>
        <dbReference type="ARBA" id="ARBA00022777"/>
    </source>
</evidence>
<feature type="domain" description="Histidine kinase" evidence="10">
    <location>
        <begin position="354"/>
        <end position="565"/>
    </location>
</feature>
<feature type="region of interest" description="Disordered" evidence="8">
    <location>
        <begin position="562"/>
        <end position="582"/>
    </location>
</feature>
<evidence type="ECO:0000256" key="9">
    <source>
        <dbReference type="SAM" id="Phobius"/>
    </source>
</evidence>
<dbReference type="CDD" id="cd00075">
    <property type="entry name" value="HATPase"/>
    <property type="match status" value="1"/>
</dbReference>
<keyword evidence="4" id="KW-0597">Phosphoprotein</keyword>
<dbReference type="PRINTS" id="PR00344">
    <property type="entry name" value="BCTRLSENSOR"/>
</dbReference>
<dbReference type="InterPro" id="IPR050736">
    <property type="entry name" value="Sensor_HK_Regulatory"/>
</dbReference>
<accession>A0A346Y2B7</accession>
<keyword evidence="9" id="KW-0812">Transmembrane</keyword>
<evidence type="ECO:0000256" key="7">
    <source>
        <dbReference type="ARBA" id="ARBA00023012"/>
    </source>
</evidence>
<feature type="transmembrane region" description="Helical" evidence="9">
    <location>
        <begin position="127"/>
        <end position="150"/>
    </location>
</feature>
<proteinExistence type="predicted"/>
<evidence type="ECO:0000256" key="4">
    <source>
        <dbReference type="ARBA" id="ARBA00022553"/>
    </source>
</evidence>
<dbReference type="AlphaFoldDB" id="A0A346Y2B7"/>
<dbReference type="Proteomes" id="UP000264006">
    <property type="component" value="Chromosome"/>
</dbReference>
<dbReference type="PROSITE" id="PS50109">
    <property type="entry name" value="HIS_KIN"/>
    <property type="match status" value="1"/>
</dbReference>
<dbReference type="Pfam" id="PF00512">
    <property type="entry name" value="HisKA"/>
    <property type="match status" value="1"/>
</dbReference>
<keyword evidence="5" id="KW-0808">Transferase</keyword>
<dbReference type="PANTHER" id="PTHR43711">
    <property type="entry name" value="TWO-COMPONENT HISTIDINE KINASE"/>
    <property type="match status" value="1"/>
</dbReference>
<keyword evidence="9" id="KW-0472">Membrane</keyword>
<evidence type="ECO:0000259" key="10">
    <source>
        <dbReference type="PROSITE" id="PS50109"/>
    </source>
</evidence>